<name>A0A0P7BMM1_9HYPO</name>
<dbReference type="STRING" id="78410.A0A0P7BMM1"/>
<proteinExistence type="predicted"/>
<dbReference type="AlphaFoldDB" id="A0A0P7BMM1"/>
<dbReference type="EMBL" id="LKCW01000057">
    <property type="protein sequence ID" value="KPM41933.1"/>
    <property type="molecule type" value="Genomic_DNA"/>
</dbReference>
<organism evidence="2 3">
    <name type="scientific">Neonectria ditissima</name>
    <dbReference type="NCBI Taxonomy" id="78410"/>
    <lineage>
        <taxon>Eukaryota</taxon>
        <taxon>Fungi</taxon>
        <taxon>Dikarya</taxon>
        <taxon>Ascomycota</taxon>
        <taxon>Pezizomycotina</taxon>
        <taxon>Sordariomycetes</taxon>
        <taxon>Hypocreomycetidae</taxon>
        <taxon>Hypocreales</taxon>
        <taxon>Nectriaceae</taxon>
        <taxon>Neonectria</taxon>
    </lineage>
</organism>
<reference evidence="2 3" key="1">
    <citation type="submission" date="2015-09" db="EMBL/GenBank/DDBJ databases">
        <title>Draft genome of a European isolate of the apple canker pathogen Neonectria ditissima.</title>
        <authorList>
            <person name="Gomez-Cortecero A."/>
            <person name="Harrison R.J."/>
            <person name="Armitage A.D."/>
        </authorList>
    </citation>
    <scope>NUCLEOTIDE SEQUENCE [LARGE SCALE GENOMIC DNA]</scope>
    <source>
        <strain evidence="2 3">R09/05</strain>
    </source>
</reference>
<feature type="region of interest" description="Disordered" evidence="1">
    <location>
        <begin position="283"/>
        <end position="304"/>
    </location>
</feature>
<keyword evidence="3" id="KW-1185">Reference proteome</keyword>
<gene>
    <name evidence="2" type="ORF">AK830_g4639</name>
</gene>
<dbReference type="OrthoDB" id="5985073at2759"/>
<accession>A0A0P7BMM1</accession>
<dbReference type="Proteomes" id="UP000050424">
    <property type="component" value="Unassembled WGS sequence"/>
</dbReference>
<protein>
    <submittedName>
        <fullName evidence="2">Uncharacterized protein</fullName>
    </submittedName>
</protein>
<evidence type="ECO:0000313" key="3">
    <source>
        <dbReference type="Proteomes" id="UP000050424"/>
    </source>
</evidence>
<comment type="caution">
    <text evidence="2">The sequence shown here is derived from an EMBL/GenBank/DDBJ whole genome shotgun (WGS) entry which is preliminary data.</text>
</comment>
<sequence>MINPQESPLLCRETPEEFKPINAHFSAQIHALFNALKACEDSNSEGNGPEFHEDGMGLGISVGLQSYDVYPDCWHRLFHSRRLCLDDVAGLPVLSRVTKLQIDPDITYDLTFDRTRPVSLRVLPELLARLPALEELDCKWLWERAPVAFESPELRRYSREWEGPWRDSRHEFGRAVDELHNQMPLSVRKARLRFWRPRYAFRDDQSIVMPNLVFPADEDPVSIGLRTLASHFEEFDLRAFLTPDFFKAPVQWSRMRRLRIEFHPCQPDGRWYFVGPRGEDPNPEGFEVNDKHYPPTSPNEDDTNLDEEWDENWDEGDVYLPDMFRTEPLAQRIEPLLEAFATAVKGIPVLEEAELFTHLSWNPSEDRLAEYGDETPYDAEYGGHRWGLRYVPGKNDAEGLVEWQVGAWRPRESVIKLFEELDGDMGVKMVWKSFEFMNWMGDIQT</sequence>
<evidence type="ECO:0000256" key="1">
    <source>
        <dbReference type="SAM" id="MobiDB-lite"/>
    </source>
</evidence>
<evidence type="ECO:0000313" key="2">
    <source>
        <dbReference type="EMBL" id="KPM41933.1"/>
    </source>
</evidence>